<feature type="non-terminal residue" evidence="2">
    <location>
        <position position="104"/>
    </location>
</feature>
<keyword evidence="3" id="KW-1185">Reference proteome</keyword>
<organism evidence="2 3">
    <name type="scientific">Eragrostis curvula</name>
    <name type="common">weeping love grass</name>
    <dbReference type="NCBI Taxonomy" id="38414"/>
    <lineage>
        <taxon>Eukaryota</taxon>
        <taxon>Viridiplantae</taxon>
        <taxon>Streptophyta</taxon>
        <taxon>Embryophyta</taxon>
        <taxon>Tracheophyta</taxon>
        <taxon>Spermatophyta</taxon>
        <taxon>Magnoliopsida</taxon>
        <taxon>Liliopsida</taxon>
        <taxon>Poales</taxon>
        <taxon>Poaceae</taxon>
        <taxon>PACMAD clade</taxon>
        <taxon>Chloridoideae</taxon>
        <taxon>Eragrostideae</taxon>
        <taxon>Eragrostidinae</taxon>
        <taxon>Eragrostis</taxon>
    </lineage>
</organism>
<dbReference type="EMBL" id="RWGY01000013">
    <property type="protein sequence ID" value="TVU25126.1"/>
    <property type="molecule type" value="Genomic_DNA"/>
</dbReference>
<evidence type="ECO:0000313" key="2">
    <source>
        <dbReference type="EMBL" id="TVU25126.1"/>
    </source>
</evidence>
<feature type="region of interest" description="Disordered" evidence="1">
    <location>
        <begin position="73"/>
        <end position="92"/>
    </location>
</feature>
<accession>A0A5J9UNI3</accession>
<dbReference type="Proteomes" id="UP000324897">
    <property type="component" value="Chromosome 2"/>
</dbReference>
<feature type="compositionally biased region" description="Polar residues" evidence="1">
    <location>
        <begin position="79"/>
        <end position="92"/>
    </location>
</feature>
<dbReference type="Gramene" id="TVU25126">
    <property type="protein sequence ID" value="TVU25126"/>
    <property type="gene ID" value="EJB05_27607"/>
</dbReference>
<proteinExistence type="predicted"/>
<reference evidence="2 3" key="1">
    <citation type="journal article" date="2019" name="Sci. Rep.">
        <title>A high-quality genome of Eragrostis curvula grass provides insights into Poaceae evolution and supports new strategies to enhance forage quality.</title>
        <authorList>
            <person name="Carballo J."/>
            <person name="Santos B.A.C.M."/>
            <person name="Zappacosta D."/>
            <person name="Garbus I."/>
            <person name="Selva J.P."/>
            <person name="Gallo C.A."/>
            <person name="Diaz A."/>
            <person name="Albertini E."/>
            <person name="Caccamo M."/>
            <person name="Echenique V."/>
        </authorList>
    </citation>
    <scope>NUCLEOTIDE SEQUENCE [LARGE SCALE GENOMIC DNA]</scope>
    <source>
        <strain evidence="3">cv. Victoria</strain>
        <tissue evidence="2">Leaf</tissue>
    </source>
</reference>
<comment type="caution">
    <text evidence="2">The sequence shown here is derived from an EMBL/GenBank/DDBJ whole genome shotgun (WGS) entry which is preliminary data.</text>
</comment>
<gene>
    <name evidence="2" type="ORF">EJB05_27607</name>
</gene>
<evidence type="ECO:0000256" key="1">
    <source>
        <dbReference type="SAM" id="MobiDB-lite"/>
    </source>
</evidence>
<protein>
    <submittedName>
        <fullName evidence="2">Uncharacterized protein</fullName>
    </submittedName>
</protein>
<name>A0A5J9UNI3_9POAL</name>
<feature type="non-terminal residue" evidence="2">
    <location>
        <position position="1"/>
    </location>
</feature>
<dbReference type="AlphaFoldDB" id="A0A5J9UNI3"/>
<sequence length="104" mass="11169">MPASSSPRAAAIRKPIVPTPPCFCCAAGRPALEASGSGWILRSEETEDLPQSSVDHRMAVAWTHLGIVTGDRDARCSDRQQPSSARHYTTLANKTTPVDARVLL</sequence>
<evidence type="ECO:0000313" key="3">
    <source>
        <dbReference type="Proteomes" id="UP000324897"/>
    </source>
</evidence>